<feature type="non-terminal residue" evidence="1">
    <location>
        <position position="109"/>
    </location>
</feature>
<reference evidence="1" key="1">
    <citation type="submission" date="2014-12" db="EMBL/GenBank/DDBJ databases">
        <title>Insight into the proteome of Arion vulgaris.</title>
        <authorList>
            <person name="Aradska J."/>
            <person name="Bulat T."/>
            <person name="Smidak R."/>
            <person name="Sarate P."/>
            <person name="Gangsoo J."/>
            <person name="Sialana F."/>
            <person name="Bilban M."/>
            <person name="Lubec G."/>
        </authorList>
    </citation>
    <scope>NUCLEOTIDE SEQUENCE</scope>
    <source>
        <tissue evidence="1">Skin</tissue>
    </source>
</reference>
<protein>
    <submittedName>
        <fullName evidence="1">Uncharacterized protein</fullName>
    </submittedName>
</protein>
<dbReference type="AlphaFoldDB" id="A0A0B6YCB8"/>
<sequence length="109" mass="12340">EFLNDSNVHDHLMRYMDAENFTDITNNFFQFIQREANTMYNLTRYTENSTTIAGSLNTVGVLSLTDKNSLISLYSNVRSECAGDCLVCNAEKSNFPDFTLIPGDFYIVG</sequence>
<name>A0A0B6YCB8_9EUPU</name>
<proteinExistence type="predicted"/>
<accession>A0A0B6YCB8</accession>
<evidence type="ECO:0000313" key="1">
    <source>
        <dbReference type="EMBL" id="CEK53783.1"/>
    </source>
</evidence>
<feature type="non-terminal residue" evidence="1">
    <location>
        <position position="1"/>
    </location>
</feature>
<organism evidence="1">
    <name type="scientific">Arion vulgaris</name>
    <dbReference type="NCBI Taxonomy" id="1028688"/>
    <lineage>
        <taxon>Eukaryota</taxon>
        <taxon>Metazoa</taxon>
        <taxon>Spiralia</taxon>
        <taxon>Lophotrochozoa</taxon>
        <taxon>Mollusca</taxon>
        <taxon>Gastropoda</taxon>
        <taxon>Heterobranchia</taxon>
        <taxon>Euthyneura</taxon>
        <taxon>Panpulmonata</taxon>
        <taxon>Eupulmonata</taxon>
        <taxon>Stylommatophora</taxon>
        <taxon>Helicina</taxon>
        <taxon>Arionoidea</taxon>
        <taxon>Arionidae</taxon>
        <taxon>Arion</taxon>
    </lineage>
</organism>
<gene>
    <name evidence="1" type="primary">ORF21229</name>
</gene>
<dbReference type="EMBL" id="HACG01006918">
    <property type="protein sequence ID" value="CEK53783.1"/>
    <property type="molecule type" value="Transcribed_RNA"/>
</dbReference>